<protein>
    <submittedName>
        <fullName evidence="2">Uncharacterized protein</fullName>
    </submittedName>
</protein>
<comment type="caution">
    <text evidence="2">The sequence shown here is derived from an EMBL/GenBank/DDBJ whole genome shotgun (WGS) entry which is preliminary data.</text>
</comment>
<dbReference type="EMBL" id="JAPTSV010000007">
    <property type="protein sequence ID" value="KAJ1526365.1"/>
    <property type="molecule type" value="Genomic_DNA"/>
</dbReference>
<dbReference type="Proteomes" id="UP001075354">
    <property type="component" value="Chromosome 7"/>
</dbReference>
<gene>
    <name evidence="2" type="ORF">ONE63_009511</name>
</gene>
<proteinExistence type="predicted"/>
<dbReference type="AlphaFoldDB" id="A0AAV7XSC2"/>
<accession>A0AAV7XSC2</accession>
<sequence>MPPAGNLRLGPVLTPTPPRGSTASRSQPGTGFQSGQVVLALASDGAPRASEPPPVTCSAISLNSPRTPPPPLNPWEVVNEEPALLAIVRAGHYLPLQGLLVGQFA</sequence>
<evidence type="ECO:0000256" key="1">
    <source>
        <dbReference type="SAM" id="MobiDB-lite"/>
    </source>
</evidence>
<feature type="region of interest" description="Disordered" evidence="1">
    <location>
        <begin position="1"/>
        <end position="69"/>
    </location>
</feature>
<keyword evidence="3" id="KW-1185">Reference proteome</keyword>
<reference evidence="2" key="1">
    <citation type="submission" date="2022-12" db="EMBL/GenBank/DDBJ databases">
        <title>Chromosome-level genome assembly of the bean flower thrips Megalurothrips usitatus.</title>
        <authorList>
            <person name="Ma L."/>
            <person name="Liu Q."/>
            <person name="Li H."/>
            <person name="Cai W."/>
        </authorList>
    </citation>
    <scope>NUCLEOTIDE SEQUENCE</scope>
    <source>
        <strain evidence="2">Cailab_2022a</strain>
    </source>
</reference>
<organism evidence="2 3">
    <name type="scientific">Megalurothrips usitatus</name>
    <name type="common">bean blossom thrips</name>
    <dbReference type="NCBI Taxonomy" id="439358"/>
    <lineage>
        <taxon>Eukaryota</taxon>
        <taxon>Metazoa</taxon>
        <taxon>Ecdysozoa</taxon>
        <taxon>Arthropoda</taxon>
        <taxon>Hexapoda</taxon>
        <taxon>Insecta</taxon>
        <taxon>Pterygota</taxon>
        <taxon>Neoptera</taxon>
        <taxon>Paraneoptera</taxon>
        <taxon>Thysanoptera</taxon>
        <taxon>Terebrantia</taxon>
        <taxon>Thripoidea</taxon>
        <taxon>Thripidae</taxon>
        <taxon>Megalurothrips</taxon>
    </lineage>
</organism>
<evidence type="ECO:0000313" key="2">
    <source>
        <dbReference type="EMBL" id="KAJ1526365.1"/>
    </source>
</evidence>
<evidence type="ECO:0000313" key="3">
    <source>
        <dbReference type="Proteomes" id="UP001075354"/>
    </source>
</evidence>
<feature type="compositionally biased region" description="Polar residues" evidence="1">
    <location>
        <begin position="19"/>
        <end position="36"/>
    </location>
</feature>
<name>A0AAV7XSC2_9NEOP</name>